<dbReference type="InterPro" id="IPR023232">
    <property type="entry name" value="Glyco_hydro_2_AS"/>
</dbReference>
<organism evidence="14 15">
    <name type="scientific">Chitinophaga tropicalis</name>
    <dbReference type="NCBI Taxonomy" id="2683588"/>
    <lineage>
        <taxon>Bacteria</taxon>
        <taxon>Pseudomonadati</taxon>
        <taxon>Bacteroidota</taxon>
        <taxon>Chitinophagia</taxon>
        <taxon>Chitinophagales</taxon>
        <taxon>Chitinophagaceae</taxon>
        <taxon>Chitinophaga</taxon>
    </lineage>
</organism>
<feature type="domain" description="Beta galactosidase small chain/" evidence="13">
    <location>
        <begin position="758"/>
        <end position="1031"/>
    </location>
</feature>
<dbReference type="InterPro" id="IPR013783">
    <property type="entry name" value="Ig-like_fold"/>
</dbReference>
<dbReference type="Pfam" id="PF00703">
    <property type="entry name" value="Glyco_hydro_2"/>
    <property type="match status" value="1"/>
</dbReference>
<dbReference type="GO" id="GO:0005990">
    <property type="term" value="P:lactose catabolic process"/>
    <property type="evidence" value="ECO:0007669"/>
    <property type="project" value="TreeGrafter"/>
</dbReference>
<comment type="subunit">
    <text evidence="5">Monomer.</text>
</comment>
<dbReference type="SUPFAM" id="SSF74650">
    <property type="entry name" value="Galactose mutarotase-like"/>
    <property type="match status" value="1"/>
</dbReference>
<evidence type="ECO:0000256" key="4">
    <source>
        <dbReference type="ARBA" id="ARBA00007401"/>
    </source>
</evidence>
<dbReference type="Pfam" id="PF02929">
    <property type="entry name" value="Bgal_small_N"/>
    <property type="match status" value="1"/>
</dbReference>
<comment type="caution">
    <text evidence="14">The sequence shown here is derived from an EMBL/GenBank/DDBJ whole genome shotgun (WGS) entry which is preliminary data.</text>
</comment>
<protein>
    <recommendedName>
        <fullName evidence="7 12">Beta-galactosidase</fullName>
        <ecNumber evidence="6 12">3.2.1.23</ecNumber>
    </recommendedName>
    <alternativeName>
        <fullName evidence="11 12">Lactase</fullName>
    </alternativeName>
</protein>
<dbReference type="SUPFAM" id="SSF49785">
    <property type="entry name" value="Galactose-binding domain-like"/>
    <property type="match status" value="1"/>
</dbReference>
<reference evidence="14 15" key="1">
    <citation type="submission" date="2019-12" db="EMBL/GenBank/DDBJ databases">
        <title>Chitinophaga sp. strain ysch24 (GDMCC 1.1355), whole genome shotgun sequence.</title>
        <authorList>
            <person name="Zhang X."/>
        </authorList>
    </citation>
    <scope>NUCLEOTIDE SEQUENCE [LARGE SCALE GENOMIC DNA]</scope>
    <source>
        <strain evidence="15">ysch24</strain>
    </source>
</reference>
<evidence type="ECO:0000259" key="13">
    <source>
        <dbReference type="SMART" id="SM01038"/>
    </source>
</evidence>
<dbReference type="PRINTS" id="PR00132">
    <property type="entry name" value="GLHYDRLASE2"/>
</dbReference>
<dbReference type="PROSITE" id="PS00719">
    <property type="entry name" value="GLYCOSYL_HYDROL_F2_1"/>
    <property type="match status" value="1"/>
</dbReference>
<dbReference type="EC" id="3.2.1.23" evidence="6 12"/>
<proteinExistence type="inferred from homology"/>
<comment type="cofactor">
    <cofactor evidence="3">
        <name>Na(+)</name>
        <dbReference type="ChEBI" id="CHEBI:29101"/>
    </cofactor>
</comment>
<evidence type="ECO:0000313" key="15">
    <source>
        <dbReference type="Proteomes" id="UP000461730"/>
    </source>
</evidence>
<comment type="catalytic activity">
    <reaction evidence="1 12">
        <text>Hydrolysis of terminal non-reducing beta-D-galactose residues in beta-D-galactosides.</text>
        <dbReference type="EC" id="3.2.1.23"/>
    </reaction>
</comment>
<evidence type="ECO:0000256" key="2">
    <source>
        <dbReference type="ARBA" id="ARBA00001913"/>
    </source>
</evidence>
<evidence type="ECO:0000256" key="8">
    <source>
        <dbReference type="ARBA" id="ARBA00022801"/>
    </source>
</evidence>
<dbReference type="Pfam" id="PF16353">
    <property type="entry name" value="LacZ_4"/>
    <property type="match status" value="1"/>
</dbReference>
<dbReference type="PANTHER" id="PTHR46323">
    <property type="entry name" value="BETA-GALACTOSIDASE"/>
    <property type="match status" value="1"/>
</dbReference>
<evidence type="ECO:0000256" key="7">
    <source>
        <dbReference type="ARBA" id="ARBA00013303"/>
    </source>
</evidence>
<keyword evidence="10 12" id="KW-0326">Glycosidase</keyword>
<dbReference type="Gene3D" id="2.60.40.10">
    <property type="entry name" value="Immunoglobulins"/>
    <property type="match status" value="2"/>
</dbReference>
<evidence type="ECO:0000256" key="5">
    <source>
        <dbReference type="ARBA" id="ARBA00011245"/>
    </source>
</evidence>
<dbReference type="PROSITE" id="PS00608">
    <property type="entry name" value="GLYCOSYL_HYDROL_F2_2"/>
    <property type="match status" value="1"/>
</dbReference>
<evidence type="ECO:0000256" key="3">
    <source>
        <dbReference type="ARBA" id="ARBA00001959"/>
    </source>
</evidence>
<dbReference type="InterPro" id="IPR006103">
    <property type="entry name" value="Glyco_hydro_2_cat"/>
</dbReference>
<dbReference type="Proteomes" id="UP000461730">
    <property type="component" value="Unassembled WGS sequence"/>
</dbReference>
<dbReference type="InterPro" id="IPR004199">
    <property type="entry name" value="B-gal_small/dom_5"/>
</dbReference>
<dbReference type="InterPro" id="IPR032312">
    <property type="entry name" value="LacZ_4"/>
</dbReference>
<evidence type="ECO:0000256" key="1">
    <source>
        <dbReference type="ARBA" id="ARBA00001412"/>
    </source>
</evidence>
<dbReference type="RefSeq" id="WP_157309668.1">
    <property type="nucleotide sequence ID" value="NZ_WRXN01000021.1"/>
</dbReference>
<dbReference type="GO" id="GO:0030246">
    <property type="term" value="F:carbohydrate binding"/>
    <property type="evidence" value="ECO:0007669"/>
    <property type="project" value="InterPro"/>
</dbReference>
<keyword evidence="9" id="KW-0106">Calcium</keyword>
<name>A0A7K1UD46_9BACT</name>
<comment type="similarity">
    <text evidence="4 12">Belongs to the glycosyl hydrolase 2 family.</text>
</comment>
<dbReference type="InterPro" id="IPR006101">
    <property type="entry name" value="Glyco_hydro_2"/>
</dbReference>
<dbReference type="Gene3D" id="3.20.20.80">
    <property type="entry name" value="Glycosidases"/>
    <property type="match status" value="1"/>
</dbReference>
<dbReference type="AlphaFoldDB" id="A0A7K1UD46"/>
<dbReference type="InterPro" id="IPR006102">
    <property type="entry name" value="Ig-like_GH2"/>
</dbReference>
<gene>
    <name evidence="14" type="ORF">GO493_28575</name>
</gene>
<keyword evidence="8 12" id="KW-0378">Hydrolase</keyword>
<sequence>MIRKLLIAIFLPACVSAQSNDWENEQVYGIHKEATHVTYIPYANAEQALKDVPAVSPYYLSLNGTWKFNWVKQPSERPVNFYSAAFDDASWKTIPVPSNMEMQGYGTPIYTNIIYPFKKDPPRVMGEVPADWTTFREPNPVGSYRRYFELPGAWSGKEVFIHFEGVISAFYIWINGQKVGYSENSMSPAEFDITPYLKPGKNLVAVEVYKWSDGSYLEDQDMFRFSGIHRNVFLFATPKTHIRDYFIQPELTADFSKAVFRVKSAVKNNGPGRSVAGVLEAVLYTPDGKQLSLLKKDIPAIAANGGQSFTLETPVASPRLWSAETPDLYTCLLTLKDNKGKVLEVLRSDFGFRKVEIRDRQLYVNGEPVLLKGVNRHEVHPAYGKAVPLETMIRDITLMKQYNINTVRTCHYPNDPEWYKLCDRYGLYVVDEANLETHGADDLLTKDPRWKGAYVDREVRLVERDKNHPSVVIWSLGNESWGGENFVAGKAAILAIDKSRPIHYEGYNEIADIESSMYPSVNTLKEEGEKSSAKPFFMCEYAHAMGNAIGNLREYWNVIESHQRLIGGCIWEWVDQGVNKQLPGGGTFFGYGGDFGDVPNDGTFSIKGLITSDRKVKPELNEVKKVYQYIRIKAEDILQGKIRVENRYDFINLNRFAASWSLSEDGKVIQSGVLPSLDVRPNQSAEVLIPFTMPELRSGAAYWLKVDFSLKEDALWAKQGHSVAFEQFAVPFQTPAAPVIQQDEVASLEVLRDDSTVTIHGKTFEASFNTATGYLLSLIYNGRAVIAAGPSFNLYRATMDNDRTKERGPYLEWEKAGYDSLQYKLISFKVDTVNEKYVRITTVTDATAGTGFAATTTIEYIVYGNGYIDVKAAFNPARAELAIPRLGLRMMLKEGLENVEWYGRGPHENYADRKESASMGRYEGTVAGMLEQYERPQGMGNREDIRWVKLTNEDNEGIMIVAGSQLSFTALHYTDQDLHRAAHLYQLQPRRETVLSLDYAQQGIGNASCGPDQLPEYKIATAPAIIHYRLMPYQPVMGDASEYARKQVQL</sequence>
<dbReference type="GO" id="GO:0009341">
    <property type="term" value="C:beta-galactosidase complex"/>
    <property type="evidence" value="ECO:0007669"/>
    <property type="project" value="InterPro"/>
</dbReference>
<dbReference type="Gene3D" id="2.60.120.260">
    <property type="entry name" value="Galactose-binding domain-like"/>
    <property type="match status" value="1"/>
</dbReference>
<keyword evidence="15" id="KW-1185">Reference proteome</keyword>
<evidence type="ECO:0000256" key="6">
    <source>
        <dbReference type="ARBA" id="ARBA00012756"/>
    </source>
</evidence>
<dbReference type="FunFam" id="3.20.20.80:FF:000018">
    <property type="entry name" value="Beta-galactosidase"/>
    <property type="match status" value="1"/>
</dbReference>
<evidence type="ECO:0000256" key="10">
    <source>
        <dbReference type="ARBA" id="ARBA00023295"/>
    </source>
</evidence>
<accession>A0A7K1UD46</accession>
<dbReference type="InterPro" id="IPR023230">
    <property type="entry name" value="Glyco_hydro_2_CS"/>
</dbReference>
<evidence type="ECO:0000256" key="9">
    <source>
        <dbReference type="ARBA" id="ARBA00022837"/>
    </source>
</evidence>
<dbReference type="SUPFAM" id="SSF51445">
    <property type="entry name" value="(Trans)glycosidases"/>
    <property type="match status" value="1"/>
</dbReference>
<dbReference type="InterPro" id="IPR014718">
    <property type="entry name" value="GH-type_carb-bd"/>
</dbReference>
<dbReference type="InterPro" id="IPR008979">
    <property type="entry name" value="Galactose-bd-like_sf"/>
</dbReference>
<dbReference type="Gene3D" id="2.70.98.10">
    <property type="match status" value="1"/>
</dbReference>
<dbReference type="Pfam" id="PF02836">
    <property type="entry name" value="Glyco_hydro_2_C"/>
    <property type="match status" value="1"/>
</dbReference>
<evidence type="ECO:0000256" key="12">
    <source>
        <dbReference type="RuleBase" id="RU361154"/>
    </source>
</evidence>
<dbReference type="InterPro" id="IPR036156">
    <property type="entry name" value="Beta-gal/glucu_dom_sf"/>
</dbReference>
<dbReference type="InterPro" id="IPR011013">
    <property type="entry name" value="Gal_mutarotase_sf_dom"/>
</dbReference>
<dbReference type="SUPFAM" id="SSF49303">
    <property type="entry name" value="beta-Galactosidase/glucuronidase domain"/>
    <property type="match status" value="2"/>
</dbReference>
<evidence type="ECO:0000256" key="11">
    <source>
        <dbReference type="ARBA" id="ARBA00032230"/>
    </source>
</evidence>
<dbReference type="InterPro" id="IPR017853">
    <property type="entry name" value="GH"/>
</dbReference>
<dbReference type="PANTHER" id="PTHR46323:SF2">
    <property type="entry name" value="BETA-GALACTOSIDASE"/>
    <property type="match status" value="1"/>
</dbReference>
<dbReference type="InterPro" id="IPR006104">
    <property type="entry name" value="Glyco_hydro_2_N"/>
</dbReference>
<evidence type="ECO:0000313" key="14">
    <source>
        <dbReference type="EMBL" id="MVT12246.1"/>
    </source>
</evidence>
<dbReference type="EMBL" id="WRXN01000021">
    <property type="protein sequence ID" value="MVT12246.1"/>
    <property type="molecule type" value="Genomic_DNA"/>
</dbReference>
<dbReference type="InterPro" id="IPR050347">
    <property type="entry name" value="Bact_Beta-galactosidase"/>
</dbReference>
<comment type="cofactor">
    <cofactor evidence="2">
        <name>Ca(2+)</name>
        <dbReference type="ChEBI" id="CHEBI:29108"/>
    </cofactor>
</comment>
<dbReference type="GO" id="GO:0004565">
    <property type="term" value="F:beta-galactosidase activity"/>
    <property type="evidence" value="ECO:0007669"/>
    <property type="project" value="UniProtKB-EC"/>
</dbReference>
<dbReference type="Pfam" id="PF02837">
    <property type="entry name" value="Glyco_hydro_2_N"/>
    <property type="match status" value="1"/>
</dbReference>
<dbReference type="SMART" id="SM01038">
    <property type="entry name" value="Bgal_small_N"/>
    <property type="match status" value="1"/>
</dbReference>